<keyword evidence="3" id="KW-1185">Reference proteome</keyword>
<name>A0A9N8VFP3_9GLOM</name>
<dbReference type="Proteomes" id="UP000789405">
    <property type="component" value="Unassembled WGS sequence"/>
</dbReference>
<feature type="compositionally biased region" description="Polar residues" evidence="1">
    <location>
        <begin position="81"/>
        <end position="103"/>
    </location>
</feature>
<evidence type="ECO:0000313" key="2">
    <source>
        <dbReference type="EMBL" id="CAG8446315.1"/>
    </source>
</evidence>
<accession>A0A9N8VFP3</accession>
<sequence length="113" mass="12804">MTQAHYPMFKHIAQFNLSRNITTDEPPMLQSVNETITNALLPLIPLTDIESTLLWQLDPAHFNIQTPINIQALHLLTQTKTSSPAWHQHQPTDLANCLPQQRASKVKEQSDGQ</sequence>
<feature type="non-terminal residue" evidence="2">
    <location>
        <position position="113"/>
    </location>
</feature>
<protein>
    <submittedName>
        <fullName evidence="2">7065_t:CDS:1</fullName>
    </submittedName>
</protein>
<organism evidence="2 3">
    <name type="scientific">Dentiscutata erythropus</name>
    <dbReference type="NCBI Taxonomy" id="1348616"/>
    <lineage>
        <taxon>Eukaryota</taxon>
        <taxon>Fungi</taxon>
        <taxon>Fungi incertae sedis</taxon>
        <taxon>Mucoromycota</taxon>
        <taxon>Glomeromycotina</taxon>
        <taxon>Glomeromycetes</taxon>
        <taxon>Diversisporales</taxon>
        <taxon>Gigasporaceae</taxon>
        <taxon>Dentiscutata</taxon>
    </lineage>
</organism>
<evidence type="ECO:0000256" key="1">
    <source>
        <dbReference type="SAM" id="MobiDB-lite"/>
    </source>
</evidence>
<dbReference type="EMBL" id="CAJVPY010000043">
    <property type="protein sequence ID" value="CAG8446315.1"/>
    <property type="molecule type" value="Genomic_DNA"/>
</dbReference>
<feature type="region of interest" description="Disordered" evidence="1">
    <location>
        <begin position="81"/>
        <end position="113"/>
    </location>
</feature>
<gene>
    <name evidence="2" type="ORF">DERYTH_LOCUS230</name>
</gene>
<dbReference type="OrthoDB" id="2445141at2759"/>
<dbReference type="AlphaFoldDB" id="A0A9N8VFP3"/>
<proteinExistence type="predicted"/>
<evidence type="ECO:0000313" key="3">
    <source>
        <dbReference type="Proteomes" id="UP000789405"/>
    </source>
</evidence>
<reference evidence="2" key="1">
    <citation type="submission" date="2021-06" db="EMBL/GenBank/DDBJ databases">
        <authorList>
            <person name="Kallberg Y."/>
            <person name="Tangrot J."/>
            <person name="Rosling A."/>
        </authorList>
    </citation>
    <scope>NUCLEOTIDE SEQUENCE</scope>
    <source>
        <strain evidence="2">MA453B</strain>
    </source>
</reference>
<comment type="caution">
    <text evidence="2">The sequence shown here is derived from an EMBL/GenBank/DDBJ whole genome shotgun (WGS) entry which is preliminary data.</text>
</comment>